<dbReference type="EMBL" id="ASPP01007575">
    <property type="protein sequence ID" value="ETO26904.1"/>
    <property type="molecule type" value="Genomic_DNA"/>
</dbReference>
<keyword evidence="6" id="KW-0808">Transferase</keyword>
<dbReference type="PANTHER" id="PTHR10513:SF35">
    <property type="entry name" value="DEOXYADENOSINE KINASE"/>
    <property type="match status" value="1"/>
</dbReference>
<dbReference type="InterPro" id="IPR027417">
    <property type="entry name" value="P-loop_NTPase"/>
</dbReference>
<evidence type="ECO:0000313" key="6">
    <source>
        <dbReference type="EMBL" id="ETO26904.1"/>
    </source>
</evidence>
<evidence type="ECO:0000259" key="5">
    <source>
        <dbReference type="Pfam" id="PF01712"/>
    </source>
</evidence>
<feature type="binding site" evidence="3">
    <location>
        <begin position="195"/>
        <end position="199"/>
    </location>
    <ligand>
        <name>ATP</name>
        <dbReference type="ChEBI" id="CHEBI:30616"/>
    </ligand>
</feature>
<feature type="region of interest" description="Disordered" evidence="4">
    <location>
        <begin position="98"/>
        <end position="127"/>
    </location>
</feature>
<feature type="domain" description="Deoxynucleoside kinase" evidence="5">
    <location>
        <begin position="2"/>
        <end position="45"/>
    </location>
</feature>
<evidence type="ECO:0000256" key="1">
    <source>
        <dbReference type="ARBA" id="ARBA00007420"/>
    </source>
</evidence>
<dbReference type="GO" id="GO:0019136">
    <property type="term" value="F:deoxynucleoside kinase activity"/>
    <property type="evidence" value="ECO:0007669"/>
    <property type="project" value="InterPro"/>
</dbReference>
<dbReference type="SUPFAM" id="SSF52540">
    <property type="entry name" value="P-loop containing nucleoside triphosphate hydrolases"/>
    <property type="match status" value="1"/>
</dbReference>
<comment type="similarity">
    <text evidence="1">Belongs to the DCK/DGK family.</text>
</comment>
<dbReference type="InterPro" id="IPR031314">
    <property type="entry name" value="DNK_dom"/>
</dbReference>
<name>X6NMK2_RETFI</name>
<sequence length="291" mass="33954">MVAIGKSTLLDKLSKAGYFVIPEPVDQIWGKYLPKLYEDLERWNTMRKKINKLIFFRTFAIFRNNSYLKSPKTMGFCFQMEVLDWFRQLHWNNLKAVGTPSKNQKKKDEKTQRGRNKEGGDGEELSADKANEHGDIIIVERSALTAFEIFSKNLKENGRMSEWEFSLLTRFFQLVDWEPKYTLYLQCDPGTCIGRIHQRNRDGEDKVDEELIRSLHERHEKLFVKHQESGEKMSPSKDTSVLRCISNINSEPKKQSSGNSHVLVVNGNNDKDRVFQDTVKQLDYVRNLLAQ</sequence>
<proteinExistence type="inferred from homology"/>
<feature type="domain" description="Deoxynucleoside kinase" evidence="5">
    <location>
        <begin position="132"/>
        <end position="229"/>
    </location>
</feature>
<organism evidence="6 7">
    <name type="scientific">Reticulomyxa filosa</name>
    <dbReference type="NCBI Taxonomy" id="46433"/>
    <lineage>
        <taxon>Eukaryota</taxon>
        <taxon>Sar</taxon>
        <taxon>Rhizaria</taxon>
        <taxon>Retaria</taxon>
        <taxon>Foraminifera</taxon>
        <taxon>Monothalamids</taxon>
        <taxon>Reticulomyxidae</taxon>
        <taxon>Reticulomyxa</taxon>
    </lineage>
</organism>
<dbReference type="Gene3D" id="3.40.50.300">
    <property type="entry name" value="P-loop containing nucleotide triphosphate hydrolases"/>
    <property type="match status" value="1"/>
</dbReference>
<comment type="caution">
    <text evidence="6">The sequence shown here is derived from an EMBL/GenBank/DDBJ whole genome shotgun (WGS) entry which is preliminary data.</text>
</comment>
<keyword evidence="6" id="KW-0418">Kinase</keyword>
<dbReference type="InterPro" id="IPR002624">
    <property type="entry name" value="DCK/DGK"/>
</dbReference>
<dbReference type="Proteomes" id="UP000023152">
    <property type="component" value="Unassembled WGS sequence"/>
</dbReference>
<dbReference type="PIRSF" id="PIRSF000705">
    <property type="entry name" value="DNK"/>
    <property type="match status" value="1"/>
</dbReference>
<evidence type="ECO:0000256" key="4">
    <source>
        <dbReference type="SAM" id="MobiDB-lite"/>
    </source>
</evidence>
<keyword evidence="3" id="KW-0067">ATP-binding</keyword>
<reference evidence="6 7" key="1">
    <citation type="journal article" date="2013" name="Curr. Biol.">
        <title>The Genome of the Foraminiferan Reticulomyxa filosa.</title>
        <authorList>
            <person name="Glockner G."/>
            <person name="Hulsmann N."/>
            <person name="Schleicher M."/>
            <person name="Noegel A.A."/>
            <person name="Eichinger L."/>
            <person name="Gallinger C."/>
            <person name="Pawlowski J."/>
            <person name="Sierra R."/>
            <person name="Euteneuer U."/>
            <person name="Pillet L."/>
            <person name="Moustafa A."/>
            <person name="Platzer M."/>
            <person name="Groth M."/>
            <person name="Szafranski K."/>
            <person name="Schliwa M."/>
        </authorList>
    </citation>
    <scope>NUCLEOTIDE SEQUENCE [LARGE SCALE GENOMIC DNA]</scope>
</reference>
<evidence type="ECO:0000256" key="2">
    <source>
        <dbReference type="PIRSR" id="PIRSR000705-1"/>
    </source>
</evidence>
<dbReference type="PANTHER" id="PTHR10513">
    <property type="entry name" value="DEOXYNUCLEOSIDE KINASE"/>
    <property type="match status" value="1"/>
</dbReference>
<dbReference type="OrthoDB" id="567086at2759"/>
<evidence type="ECO:0000313" key="7">
    <source>
        <dbReference type="Proteomes" id="UP000023152"/>
    </source>
</evidence>
<keyword evidence="3" id="KW-0547">Nucleotide-binding</keyword>
<dbReference type="GO" id="GO:0005524">
    <property type="term" value="F:ATP binding"/>
    <property type="evidence" value="ECO:0007669"/>
    <property type="project" value="UniProtKB-KW"/>
</dbReference>
<gene>
    <name evidence="6" type="ORF">RFI_10231</name>
</gene>
<feature type="compositionally biased region" description="Basic and acidic residues" evidence="4">
    <location>
        <begin position="106"/>
        <end position="127"/>
    </location>
</feature>
<keyword evidence="7" id="KW-1185">Reference proteome</keyword>
<protein>
    <submittedName>
        <fullName evidence="6">Deoxypurine kinase</fullName>
    </submittedName>
</protein>
<dbReference type="Pfam" id="PF01712">
    <property type="entry name" value="dNK"/>
    <property type="match status" value="2"/>
</dbReference>
<dbReference type="GO" id="GO:0005737">
    <property type="term" value="C:cytoplasm"/>
    <property type="evidence" value="ECO:0007669"/>
    <property type="project" value="TreeGrafter"/>
</dbReference>
<feature type="active site" description="Proton acceptor" evidence="2">
    <location>
        <position position="140"/>
    </location>
</feature>
<evidence type="ECO:0000256" key="3">
    <source>
        <dbReference type="PIRSR" id="PIRSR000705-3"/>
    </source>
</evidence>
<accession>X6NMK2</accession>
<dbReference type="InterPro" id="IPR050566">
    <property type="entry name" value="Deoxyribonucleoside_kinase"/>
</dbReference>
<dbReference type="AlphaFoldDB" id="X6NMK2"/>